<accession>A0ABU0JWP7</accession>
<dbReference type="Proteomes" id="UP001224418">
    <property type="component" value="Unassembled WGS sequence"/>
</dbReference>
<sequence length="76" mass="9048">MYAYLTRYPNVETVVLSYPYNDRVDNANECLESWVLEHDRNKKIKVYSVNLENEKSTIKSLKNFIKDININSKVYL</sequence>
<dbReference type="EMBL" id="JAUSWN010000021">
    <property type="protein sequence ID" value="MDQ0480534.1"/>
    <property type="molecule type" value="Genomic_DNA"/>
</dbReference>
<proteinExistence type="predicted"/>
<organism evidence="1 2">
    <name type="scientific">Hathewaya limosa</name>
    <name type="common">Clostridium limosum</name>
    <dbReference type="NCBI Taxonomy" id="1536"/>
    <lineage>
        <taxon>Bacteria</taxon>
        <taxon>Bacillati</taxon>
        <taxon>Bacillota</taxon>
        <taxon>Clostridia</taxon>
        <taxon>Eubacteriales</taxon>
        <taxon>Clostridiaceae</taxon>
        <taxon>Hathewaya</taxon>
    </lineage>
</organism>
<reference evidence="1 2" key="1">
    <citation type="submission" date="2023-07" db="EMBL/GenBank/DDBJ databases">
        <title>Genomic Encyclopedia of Type Strains, Phase IV (KMG-IV): sequencing the most valuable type-strain genomes for metagenomic binning, comparative biology and taxonomic classification.</title>
        <authorList>
            <person name="Goeker M."/>
        </authorList>
    </citation>
    <scope>NUCLEOTIDE SEQUENCE [LARGE SCALE GENOMIC DNA]</scope>
    <source>
        <strain evidence="1 2">DSM 1400</strain>
    </source>
</reference>
<gene>
    <name evidence="1" type="ORF">QOZ93_002282</name>
</gene>
<protein>
    <submittedName>
        <fullName evidence="1">Coenzyme F420-reducing hydrogenase delta subunit</fullName>
    </submittedName>
</protein>
<evidence type="ECO:0000313" key="2">
    <source>
        <dbReference type="Proteomes" id="UP001224418"/>
    </source>
</evidence>
<evidence type="ECO:0000313" key="1">
    <source>
        <dbReference type="EMBL" id="MDQ0480534.1"/>
    </source>
</evidence>
<keyword evidence="2" id="KW-1185">Reference proteome</keyword>
<name>A0ABU0JWP7_HATLI</name>
<comment type="caution">
    <text evidence="1">The sequence shown here is derived from an EMBL/GenBank/DDBJ whole genome shotgun (WGS) entry which is preliminary data.</text>
</comment>